<proteinExistence type="inferred from homology"/>
<keyword evidence="5" id="KW-0136">Cellulose degradation</keyword>
<dbReference type="GO" id="GO:0008422">
    <property type="term" value="F:beta-glucosidase activity"/>
    <property type="evidence" value="ECO:0007669"/>
    <property type="project" value="UniProtKB-EC"/>
</dbReference>
<evidence type="ECO:0000256" key="10">
    <source>
        <dbReference type="RuleBase" id="RU361175"/>
    </source>
</evidence>
<keyword evidence="6" id="KW-0119">Carbohydrate metabolism</keyword>
<evidence type="ECO:0000256" key="8">
    <source>
        <dbReference type="ARBA" id="ARBA00023326"/>
    </source>
</evidence>
<dbReference type="Proteomes" id="UP001596306">
    <property type="component" value="Unassembled WGS sequence"/>
</dbReference>
<comment type="caution">
    <text evidence="11">The sequence shown here is derived from an EMBL/GenBank/DDBJ whole genome shotgun (WGS) entry which is preliminary data.</text>
</comment>
<dbReference type="PROSITE" id="PS00653">
    <property type="entry name" value="GLYCOSYL_HYDROL_F1_2"/>
    <property type="match status" value="1"/>
</dbReference>
<comment type="catalytic activity">
    <reaction evidence="1 10">
        <text>Hydrolysis of terminal, non-reducing beta-D-glucosyl residues with release of beta-D-glucose.</text>
        <dbReference type="EC" id="3.2.1.21"/>
    </reaction>
</comment>
<evidence type="ECO:0000313" key="11">
    <source>
        <dbReference type="EMBL" id="MFC6356511.1"/>
    </source>
</evidence>
<dbReference type="PROSITE" id="PS00572">
    <property type="entry name" value="GLYCOSYL_HYDROL_F1_1"/>
    <property type="match status" value="1"/>
</dbReference>
<dbReference type="PANTHER" id="PTHR10353:SF36">
    <property type="entry name" value="LP05116P"/>
    <property type="match status" value="1"/>
</dbReference>
<dbReference type="PRINTS" id="PR00131">
    <property type="entry name" value="GLHYDRLASE1"/>
</dbReference>
<dbReference type="Pfam" id="PF00232">
    <property type="entry name" value="Glyco_hydro_1"/>
    <property type="match status" value="1"/>
</dbReference>
<dbReference type="PANTHER" id="PTHR10353">
    <property type="entry name" value="GLYCOSYL HYDROLASE"/>
    <property type="match status" value="1"/>
</dbReference>
<dbReference type="InterPro" id="IPR017853">
    <property type="entry name" value="GH"/>
</dbReference>
<dbReference type="InterPro" id="IPR018120">
    <property type="entry name" value="Glyco_hydro_1_AS"/>
</dbReference>
<dbReference type="InterPro" id="IPR033132">
    <property type="entry name" value="GH_1_N_CS"/>
</dbReference>
<evidence type="ECO:0000256" key="4">
    <source>
        <dbReference type="ARBA" id="ARBA00022801"/>
    </source>
</evidence>
<evidence type="ECO:0000256" key="2">
    <source>
        <dbReference type="ARBA" id="ARBA00010838"/>
    </source>
</evidence>
<keyword evidence="12" id="KW-1185">Reference proteome</keyword>
<evidence type="ECO:0000256" key="5">
    <source>
        <dbReference type="ARBA" id="ARBA00023001"/>
    </source>
</evidence>
<protein>
    <recommendedName>
        <fullName evidence="3 10">Beta-glucosidase</fullName>
        <ecNumber evidence="3 10">3.2.1.21</ecNumber>
    </recommendedName>
</protein>
<keyword evidence="8" id="KW-0624">Polysaccharide degradation</keyword>
<evidence type="ECO:0000256" key="9">
    <source>
        <dbReference type="PROSITE-ProRule" id="PRU10055"/>
    </source>
</evidence>
<feature type="active site" description="Nucleophile" evidence="9">
    <location>
        <position position="375"/>
    </location>
</feature>
<name>A0ABW1VEI6_9MICO</name>
<evidence type="ECO:0000256" key="3">
    <source>
        <dbReference type="ARBA" id="ARBA00012744"/>
    </source>
</evidence>
<gene>
    <name evidence="11" type="ORF">ACFQB0_10360</name>
</gene>
<comment type="similarity">
    <text evidence="2 10">Belongs to the glycosyl hydrolase 1 family.</text>
</comment>
<dbReference type="RefSeq" id="WP_386731027.1">
    <property type="nucleotide sequence ID" value="NZ_JBHSTP010000002.1"/>
</dbReference>
<reference evidence="12" key="1">
    <citation type="journal article" date="2019" name="Int. J. Syst. Evol. Microbiol.">
        <title>The Global Catalogue of Microorganisms (GCM) 10K type strain sequencing project: providing services to taxonomists for standard genome sequencing and annotation.</title>
        <authorList>
            <consortium name="The Broad Institute Genomics Platform"/>
            <consortium name="The Broad Institute Genome Sequencing Center for Infectious Disease"/>
            <person name="Wu L."/>
            <person name="Ma J."/>
        </authorList>
    </citation>
    <scope>NUCLEOTIDE SEQUENCE [LARGE SCALE GENOMIC DNA]</scope>
    <source>
        <strain evidence="12">CCUG 43304</strain>
    </source>
</reference>
<evidence type="ECO:0000256" key="6">
    <source>
        <dbReference type="ARBA" id="ARBA00023277"/>
    </source>
</evidence>
<evidence type="ECO:0000256" key="7">
    <source>
        <dbReference type="ARBA" id="ARBA00023295"/>
    </source>
</evidence>
<evidence type="ECO:0000256" key="1">
    <source>
        <dbReference type="ARBA" id="ARBA00000448"/>
    </source>
</evidence>
<sequence>MSTTRLFPPGFLFGAATAAYQIEGAAHEDGRTDSIWDAFSRVPGAVVNADNGDVACDHYHRYRDDVALMKDLGLQSYRFSTSWSRVRPDGGPINPRGVDFYSRLVDELLEAGIKPWLTLYHWDLPQALEEKGGWTNRDTSLLFRDYALSVHDALGDRVGVWTTLNEPWCSSFLSYTAGAHAPGRMSKRDGLVAGHHLLLGHGLAIEALRERDPALELGITLNLTVAKPVDPASAGDLDAARRIDGQFNRFFLDPVFHGSYPQDLLEDVVGLGLDEAVHDGDLGLIRQPIDVLGVNYYHGEFVSDRPAEHPLLAQAPTDRATSSPFPAADGVYNHPQGLPLTAMGWEVQPDGLRELLRRVEGEYTGPAGVALYITENGAAYDDVVMADGRVPDAERAEFLRLHLGAVLDAIAEGVDVKGYFYWSLMDNFEWAWGYEKRFGIVRVDYGTLKRTVKDSGLAYAEIIRNRALS</sequence>
<dbReference type="EMBL" id="JBHSTP010000002">
    <property type="protein sequence ID" value="MFC6356511.1"/>
    <property type="molecule type" value="Genomic_DNA"/>
</dbReference>
<dbReference type="SUPFAM" id="SSF51445">
    <property type="entry name" value="(Trans)glycosidases"/>
    <property type="match status" value="1"/>
</dbReference>
<dbReference type="NCBIfam" id="TIGR03356">
    <property type="entry name" value="BGL"/>
    <property type="match status" value="1"/>
</dbReference>
<dbReference type="InterPro" id="IPR017736">
    <property type="entry name" value="Glyco_hydro_1_beta-glucosidase"/>
</dbReference>
<keyword evidence="7 10" id="KW-0326">Glycosidase</keyword>
<dbReference type="EC" id="3.2.1.21" evidence="3 10"/>
<dbReference type="InterPro" id="IPR001360">
    <property type="entry name" value="Glyco_hydro_1"/>
</dbReference>
<organism evidence="11 12">
    <name type="scientific">Luethyella okanaganae</name>
    <dbReference type="NCBI Taxonomy" id="69372"/>
    <lineage>
        <taxon>Bacteria</taxon>
        <taxon>Bacillati</taxon>
        <taxon>Actinomycetota</taxon>
        <taxon>Actinomycetes</taxon>
        <taxon>Micrococcales</taxon>
        <taxon>Microbacteriaceae</taxon>
        <taxon>Luethyella</taxon>
    </lineage>
</organism>
<dbReference type="Gene3D" id="3.20.20.80">
    <property type="entry name" value="Glycosidases"/>
    <property type="match status" value="1"/>
</dbReference>
<evidence type="ECO:0000313" key="12">
    <source>
        <dbReference type="Proteomes" id="UP001596306"/>
    </source>
</evidence>
<accession>A0ABW1VEI6</accession>
<keyword evidence="4 10" id="KW-0378">Hydrolase</keyword>